<sequence>MSIDGEKLKLIQWILSLEEGAALDRVKMLMKNQKNLDWWDKITKEERSAIEKGLEELKAGRVKFHSQARKLYAKWL</sequence>
<gene>
    <name evidence="1" type="ORF">SAMN04488109_2240</name>
</gene>
<accession>A0A1M5ND47</accession>
<keyword evidence="2" id="KW-1185">Reference proteome</keyword>
<organism evidence="1 2">
    <name type="scientific">Chryseolinea serpens</name>
    <dbReference type="NCBI Taxonomy" id="947013"/>
    <lineage>
        <taxon>Bacteria</taxon>
        <taxon>Pseudomonadati</taxon>
        <taxon>Bacteroidota</taxon>
        <taxon>Cytophagia</taxon>
        <taxon>Cytophagales</taxon>
        <taxon>Fulvivirgaceae</taxon>
        <taxon>Chryseolinea</taxon>
    </lineage>
</organism>
<dbReference type="STRING" id="947013.SAMN04488109_2240"/>
<proteinExistence type="predicted"/>
<dbReference type="Proteomes" id="UP000184212">
    <property type="component" value="Unassembled WGS sequence"/>
</dbReference>
<dbReference type="RefSeq" id="WP_073133663.1">
    <property type="nucleotide sequence ID" value="NZ_FQWQ01000001.1"/>
</dbReference>
<dbReference type="EMBL" id="FQWQ01000001">
    <property type="protein sequence ID" value="SHG87109.1"/>
    <property type="molecule type" value="Genomic_DNA"/>
</dbReference>
<dbReference type="OrthoDB" id="1122071at2"/>
<reference evidence="1 2" key="1">
    <citation type="submission" date="2016-11" db="EMBL/GenBank/DDBJ databases">
        <authorList>
            <person name="Jaros S."/>
            <person name="Januszkiewicz K."/>
            <person name="Wedrychowicz H."/>
        </authorList>
    </citation>
    <scope>NUCLEOTIDE SEQUENCE [LARGE SCALE GENOMIC DNA]</scope>
    <source>
        <strain evidence="1 2">DSM 24574</strain>
    </source>
</reference>
<protein>
    <submittedName>
        <fullName evidence="1">Uncharacterized protein</fullName>
    </submittedName>
</protein>
<evidence type="ECO:0000313" key="1">
    <source>
        <dbReference type="EMBL" id="SHG87109.1"/>
    </source>
</evidence>
<evidence type="ECO:0000313" key="2">
    <source>
        <dbReference type="Proteomes" id="UP000184212"/>
    </source>
</evidence>
<dbReference type="AlphaFoldDB" id="A0A1M5ND47"/>
<name>A0A1M5ND47_9BACT</name>